<keyword evidence="4" id="KW-0158">Chromosome</keyword>
<evidence type="ECO:0000256" key="6">
    <source>
        <dbReference type="ARBA" id="ARBA00023328"/>
    </source>
</evidence>
<dbReference type="CDD" id="cd22647">
    <property type="entry name" value="CTF3_NTD_HEAT"/>
    <property type="match status" value="1"/>
</dbReference>
<evidence type="ECO:0000256" key="2">
    <source>
        <dbReference type="ARBA" id="ARBA00004584"/>
    </source>
</evidence>
<evidence type="ECO:0000256" key="3">
    <source>
        <dbReference type="ARBA" id="ARBA00005470"/>
    </source>
</evidence>
<evidence type="ECO:0000256" key="4">
    <source>
        <dbReference type="ARBA" id="ARBA00022454"/>
    </source>
</evidence>
<gene>
    <name evidence="7 9" type="ORF">P152DRAFT_450576</name>
</gene>
<dbReference type="GO" id="GO:0000070">
    <property type="term" value="P:mitotic sister chromatid segregation"/>
    <property type="evidence" value="ECO:0007669"/>
    <property type="project" value="TreeGrafter"/>
</dbReference>
<dbReference type="EMBL" id="ML975163">
    <property type="protein sequence ID" value="KAF1810987.1"/>
    <property type="molecule type" value="Genomic_DNA"/>
</dbReference>
<evidence type="ECO:0000313" key="7">
    <source>
        <dbReference type="EMBL" id="KAF1810987.1"/>
    </source>
</evidence>
<dbReference type="InterPro" id="IPR012485">
    <property type="entry name" value="CENP-I"/>
</dbReference>
<dbReference type="GO" id="GO:0000939">
    <property type="term" value="C:inner kinetochore"/>
    <property type="evidence" value="ECO:0007669"/>
    <property type="project" value="TreeGrafter"/>
</dbReference>
<keyword evidence="8" id="KW-1185">Reference proteome</keyword>
<reference evidence="9" key="2">
    <citation type="submission" date="2020-04" db="EMBL/GenBank/DDBJ databases">
        <authorList>
            <consortium name="NCBI Genome Project"/>
        </authorList>
    </citation>
    <scope>NUCLEOTIDE SEQUENCE</scope>
    <source>
        <strain evidence="9">CBS 781.70</strain>
    </source>
</reference>
<keyword evidence="5" id="KW-0539">Nucleus</keyword>
<protein>
    <submittedName>
        <fullName evidence="7 9">Mis6-domain-containing protein</fullName>
    </submittedName>
</protein>
<name>A0A6G1FYR6_9PEZI</name>
<sequence length="716" mass="79641">MGSQDGDTQMADAEDPYYPIEDCLDRLSEAVKLTSRSRTLKSEPYAESLAAQALSSGLTLPQLTRLIPLLLIPQPNCLPHSTINILFTNLFPLSPLPTSLILPALSALGPSPTKPPLPTQISILLWLLNLTAVPSAFEEPRILSRVYGLLFSLLDVGALRPALCALLARITRRAHVRPYRIQMLLELCRGAGDTAPLVGLLGVFKEFYPEVIVSVGVAQGRRTRLKGPDWELVGRLKEIQGRARDLVADAPGGGFSVQRGKRRGRRGVVPEVRTAYASEESVTLEEIDSVERFVEVYEKVEPPSQMASALRDPLLQHYLTLHPSDDLRKRLQFWLAQVFDDELRNLREGGEDDGHLREVLAGLADFHYRTKEPLSPLAQTFVKQYLDDCVAEEDPNLSSLMAILPYLPLHDLTAPYEAYFSRINVVRARIPPDKLHSLICSPLISLLWNWAQEEKLCSHSSLGTGMLRFQIESIYSFVEQITRSCPLSCGHPQSDLSIPSLPHIYRIIPDLFSPSLFPLPLMPAHIVSPLLASPHLPSLNLGTAVLASYKPPLEMLIRSSSRNAPSATTTQTFNSHILDSVNLLWRNRAFDTSHGGYAFGLSPEYVAALKRWWSTQGFGLDLKEFGNVANHLALISLAKEAWEEFGRNMGKQDVFSTLKMPVSQRSLEEWTKSTGEEMTWREFRVVVVEWLSKHGVEGVGRLMQVAMKEGKGSGAG</sequence>
<evidence type="ECO:0000256" key="1">
    <source>
        <dbReference type="ARBA" id="ARBA00004123"/>
    </source>
</evidence>
<proteinExistence type="inferred from homology"/>
<keyword evidence="6" id="KW-0137">Centromere</keyword>
<organism evidence="7">
    <name type="scientific">Eremomyces bilateralis CBS 781.70</name>
    <dbReference type="NCBI Taxonomy" id="1392243"/>
    <lineage>
        <taxon>Eukaryota</taxon>
        <taxon>Fungi</taxon>
        <taxon>Dikarya</taxon>
        <taxon>Ascomycota</taxon>
        <taxon>Pezizomycotina</taxon>
        <taxon>Dothideomycetes</taxon>
        <taxon>Dothideomycetes incertae sedis</taxon>
        <taxon>Eremomycetales</taxon>
        <taxon>Eremomycetaceae</taxon>
        <taxon>Eremomyces</taxon>
    </lineage>
</organism>
<reference evidence="9" key="3">
    <citation type="submission" date="2025-04" db="UniProtKB">
        <authorList>
            <consortium name="RefSeq"/>
        </authorList>
    </citation>
    <scope>IDENTIFICATION</scope>
    <source>
        <strain evidence="9">CBS 781.70</strain>
    </source>
</reference>
<dbReference type="Pfam" id="PF07778">
    <property type="entry name" value="CENP-I"/>
    <property type="match status" value="1"/>
</dbReference>
<accession>A0A6G1FYR6</accession>
<dbReference type="GeneID" id="54418750"/>
<comment type="subcellular location">
    <subcellularLocation>
        <location evidence="2">Chromosome</location>
        <location evidence="2">Centromere</location>
    </subcellularLocation>
    <subcellularLocation>
        <location evidence="1">Nucleus</location>
    </subcellularLocation>
</comment>
<evidence type="ECO:0000256" key="5">
    <source>
        <dbReference type="ARBA" id="ARBA00023242"/>
    </source>
</evidence>
<evidence type="ECO:0000313" key="9">
    <source>
        <dbReference type="RefSeq" id="XP_033532618.1"/>
    </source>
</evidence>
<evidence type="ECO:0000313" key="8">
    <source>
        <dbReference type="Proteomes" id="UP000504638"/>
    </source>
</evidence>
<reference evidence="7 9" key="1">
    <citation type="submission" date="2020-01" db="EMBL/GenBank/DDBJ databases">
        <authorList>
            <consortium name="DOE Joint Genome Institute"/>
            <person name="Haridas S."/>
            <person name="Albert R."/>
            <person name="Binder M."/>
            <person name="Bloem J."/>
            <person name="Labutti K."/>
            <person name="Salamov A."/>
            <person name="Andreopoulos B."/>
            <person name="Baker S.E."/>
            <person name="Barry K."/>
            <person name="Bills G."/>
            <person name="Bluhm B.H."/>
            <person name="Cannon C."/>
            <person name="Castanera R."/>
            <person name="Culley D.E."/>
            <person name="Daum C."/>
            <person name="Ezra D."/>
            <person name="Gonzalez J.B."/>
            <person name="Henrissat B."/>
            <person name="Kuo A."/>
            <person name="Liang C."/>
            <person name="Lipzen A."/>
            <person name="Lutzoni F."/>
            <person name="Magnuson J."/>
            <person name="Mondo S."/>
            <person name="Nolan M."/>
            <person name="Ohm R."/>
            <person name="Pangilinan J."/>
            <person name="Park H.-J."/>
            <person name="Ramirez L."/>
            <person name="Alfaro M."/>
            <person name="Sun H."/>
            <person name="Tritt A."/>
            <person name="Yoshinaga Y."/>
            <person name="Zwiers L.-H."/>
            <person name="Turgeon B.G."/>
            <person name="Goodwin S.B."/>
            <person name="Spatafora J.W."/>
            <person name="Crous P.W."/>
            <person name="Grigoriev I.V."/>
        </authorList>
    </citation>
    <scope>NUCLEOTIDE SEQUENCE</scope>
    <source>
        <strain evidence="7 9">CBS 781.70</strain>
    </source>
</reference>
<dbReference type="RefSeq" id="XP_033532618.1">
    <property type="nucleotide sequence ID" value="XM_033678180.1"/>
</dbReference>
<dbReference type="PANTHER" id="PTHR48208:SF2">
    <property type="entry name" value="CENTROMERE PROTEIN I"/>
    <property type="match status" value="1"/>
</dbReference>
<comment type="similarity">
    <text evidence="3">Belongs to the CENP-I/CTF3 family.</text>
</comment>
<dbReference type="OrthoDB" id="6347512at2759"/>
<dbReference type="PANTHER" id="PTHR48208">
    <property type="entry name" value="CENTROMERE PROTEIN I"/>
    <property type="match status" value="1"/>
</dbReference>
<dbReference type="Proteomes" id="UP000504638">
    <property type="component" value="Unplaced"/>
</dbReference>
<dbReference type="GO" id="GO:0034080">
    <property type="term" value="P:CENP-A containing chromatin assembly"/>
    <property type="evidence" value="ECO:0007669"/>
    <property type="project" value="TreeGrafter"/>
</dbReference>
<dbReference type="AlphaFoldDB" id="A0A6G1FYR6"/>
<dbReference type="GO" id="GO:0005634">
    <property type="term" value="C:nucleus"/>
    <property type="evidence" value="ECO:0007669"/>
    <property type="project" value="UniProtKB-SubCell"/>
</dbReference>